<evidence type="ECO:0000313" key="5">
    <source>
        <dbReference type="Proteomes" id="UP000324022"/>
    </source>
</evidence>
<sequence>MLQRNTAAMDATMRSLLTERFQSSIDGVSRSAECSRSVANTNSLLRSRAGVLALICWLAAYSCSSPAPPKRPATSSTASRSSSPGRPHTTRHILSLANNPTPPPATLHGVSGAPRKAAVLRSVHTSARPRTASHRLPTASLHQSSSTNLLANDLQSNAARASLSSLTHPQPRSNTWLDRLANTLASLLRASEQQSEHKSSHQDAHVHGRHHRARGTGRIHGVMQDPQIYDPIVLPRHPIVLCHGLYGFDVRGPFLGLEIHYWAKTLDILRKKMGVDVLVHGVPPTGSIQERAESLHKFLTSDEAGVRGKKLNFVAHSMGGLDVRHLLTHIRPSPQDYTPISLTTISTPHRGSPFMDWCNANIGIGNDYIEKAIEEARAERAHLADREQRPTRTAKVPYTLKSPLFTRPKPLEGSSSLPKKAASSSQAEEPKQASDNDSTAEALFAAASSAVGSLASQSSNESTADISHKVKQAVKEGKKQDGSLPFGLSSFIGSLSTLTGSFSSYMLSLLDTPAYAMLSTKYMNEVFNPRTPNVEGVKYYSVASRTPSLAIWHPLWLPKLILDAAAESRTAGGESDGSADALGGADQGNDGLVSVESAKWGEFLGVMEGCDHWDLRGGGAPRWRQNVNPSTGRPYPSKVAQESDKRATESTDDSKSSWIDINRLLFSKSNNESGKDAKDASAPTPTIAASIAEQPLTAFRSFKELAESEGWNGVSLRDPETADEAGDGVEVQQPQDGETDSDNPALSSFHPQHQDDTLVQEIASWISDRLPSGNAERRAIAQRRDKLIEETGLTLYAPQSLDVGPANLAKADIGNIVQGEESPSALAGFTGGNSGTFQVEAAAPQTCRPSLAPHAAPFSTQQVAARTTAAVEQRDMAESTRPHQQQQQQQQQQQKKVDDKKQKPKEYSDLERFWIGLCRHLHNEGH</sequence>
<reference evidence="4 5" key="1">
    <citation type="submission" date="2018-03" db="EMBL/GenBank/DDBJ databases">
        <authorList>
            <person name="Guldener U."/>
        </authorList>
    </citation>
    <scope>NUCLEOTIDE SEQUENCE [LARGE SCALE GENOMIC DNA]</scope>
    <source>
        <strain evidence="4 5">NBRC100155</strain>
    </source>
</reference>
<feature type="compositionally biased region" description="Basic and acidic residues" evidence="2">
    <location>
        <begin position="194"/>
        <end position="206"/>
    </location>
</feature>
<feature type="domain" description="DUF676" evidence="3">
    <location>
        <begin position="305"/>
        <end position="357"/>
    </location>
</feature>
<feature type="region of interest" description="Disordered" evidence="2">
    <location>
        <begin position="190"/>
        <end position="210"/>
    </location>
</feature>
<comment type="similarity">
    <text evidence="1">Belongs to the putative lipase ROG1 family.</text>
</comment>
<feature type="region of interest" description="Disordered" evidence="2">
    <location>
        <begin position="618"/>
        <end position="654"/>
    </location>
</feature>
<feature type="region of interest" description="Disordered" evidence="2">
    <location>
        <begin position="125"/>
        <end position="147"/>
    </location>
</feature>
<dbReference type="PANTHER" id="PTHR11440">
    <property type="entry name" value="LECITHIN-CHOLESTEROL ACYLTRANSFERASE-RELATED"/>
    <property type="match status" value="1"/>
</dbReference>
<dbReference type="SUPFAM" id="SSF53474">
    <property type="entry name" value="alpha/beta-Hydrolases"/>
    <property type="match status" value="1"/>
</dbReference>
<dbReference type="Proteomes" id="UP000324022">
    <property type="component" value="Unassembled WGS sequence"/>
</dbReference>
<dbReference type="InterPro" id="IPR007751">
    <property type="entry name" value="DUF676_lipase-like"/>
</dbReference>
<feature type="compositionally biased region" description="Basic and acidic residues" evidence="2">
    <location>
        <begin position="895"/>
        <end position="906"/>
    </location>
</feature>
<name>A0A5C3EQ17_9BASI</name>
<protein>
    <submittedName>
        <fullName evidence="4">Related to TGL2 - triacylglycerol lipase</fullName>
    </submittedName>
</protein>
<feature type="compositionally biased region" description="Low complexity" evidence="2">
    <location>
        <begin position="884"/>
        <end position="894"/>
    </location>
</feature>
<dbReference type="OrthoDB" id="5592486at2759"/>
<feature type="compositionally biased region" description="Basic and acidic residues" evidence="2">
    <location>
        <begin position="872"/>
        <end position="881"/>
    </location>
</feature>
<feature type="compositionally biased region" description="Basic and acidic residues" evidence="2">
    <location>
        <begin position="641"/>
        <end position="654"/>
    </location>
</feature>
<dbReference type="Pfam" id="PF05057">
    <property type="entry name" value="DUF676"/>
    <property type="match status" value="1"/>
</dbReference>
<dbReference type="Gene3D" id="3.40.50.1820">
    <property type="entry name" value="alpha/beta hydrolase"/>
    <property type="match status" value="2"/>
</dbReference>
<feature type="compositionally biased region" description="Low complexity" evidence="2">
    <location>
        <begin position="72"/>
        <end position="84"/>
    </location>
</feature>
<gene>
    <name evidence="4" type="ORF">UTRI_04286</name>
</gene>
<feature type="region of interest" description="Disordered" evidence="2">
    <location>
        <begin position="380"/>
        <end position="439"/>
    </location>
</feature>
<evidence type="ECO:0000256" key="1">
    <source>
        <dbReference type="ARBA" id="ARBA00007920"/>
    </source>
</evidence>
<feature type="region of interest" description="Disordered" evidence="2">
    <location>
        <begin position="64"/>
        <end position="111"/>
    </location>
</feature>
<dbReference type="EMBL" id="OOIN01000047">
    <property type="protein sequence ID" value="SPO32542.1"/>
    <property type="molecule type" value="Genomic_DNA"/>
</dbReference>
<feature type="compositionally biased region" description="Polar residues" evidence="2">
    <location>
        <begin position="732"/>
        <end position="751"/>
    </location>
</feature>
<feature type="region of interest" description="Disordered" evidence="2">
    <location>
        <begin position="853"/>
        <end position="906"/>
    </location>
</feature>
<feature type="region of interest" description="Disordered" evidence="2">
    <location>
        <begin position="709"/>
        <end position="751"/>
    </location>
</feature>
<evidence type="ECO:0000259" key="3">
    <source>
        <dbReference type="Pfam" id="PF05057"/>
    </source>
</evidence>
<feature type="compositionally biased region" description="Low complexity" evidence="2">
    <location>
        <begin position="860"/>
        <end position="871"/>
    </location>
</feature>
<proteinExistence type="inferred from homology"/>
<evidence type="ECO:0000313" key="4">
    <source>
        <dbReference type="EMBL" id="SPO32542.1"/>
    </source>
</evidence>
<organism evidence="4 5">
    <name type="scientific">Ustilago trichophora</name>
    <dbReference type="NCBI Taxonomy" id="86804"/>
    <lineage>
        <taxon>Eukaryota</taxon>
        <taxon>Fungi</taxon>
        <taxon>Dikarya</taxon>
        <taxon>Basidiomycota</taxon>
        <taxon>Ustilaginomycotina</taxon>
        <taxon>Ustilaginomycetes</taxon>
        <taxon>Ustilaginales</taxon>
        <taxon>Ustilaginaceae</taxon>
        <taxon>Ustilago</taxon>
    </lineage>
</organism>
<dbReference type="InterPro" id="IPR029058">
    <property type="entry name" value="AB_hydrolase_fold"/>
</dbReference>
<dbReference type="AlphaFoldDB" id="A0A5C3EQ17"/>
<evidence type="ECO:0000256" key="2">
    <source>
        <dbReference type="SAM" id="MobiDB-lite"/>
    </source>
</evidence>
<keyword evidence="5" id="KW-1185">Reference proteome</keyword>
<accession>A0A5C3EQ17</accession>
<feature type="compositionally biased region" description="Low complexity" evidence="2">
    <location>
        <begin position="414"/>
        <end position="425"/>
    </location>
</feature>
<feature type="compositionally biased region" description="Basic and acidic residues" evidence="2">
    <location>
        <begin position="380"/>
        <end position="390"/>
    </location>
</feature>